<evidence type="ECO:0000313" key="11">
    <source>
        <dbReference type="EMBL" id="NDV29953.1"/>
    </source>
</evidence>
<keyword evidence="5" id="KW-0547">Nucleotide-binding</keyword>
<evidence type="ECO:0000256" key="1">
    <source>
        <dbReference type="ARBA" id="ARBA00002025"/>
    </source>
</evidence>
<accession>A0A6B2KYW3</accession>
<dbReference type="InterPro" id="IPR002305">
    <property type="entry name" value="aa-tRNA-synth_Ic"/>
</dbReference>
<evidence type="ECO:0000256" key="5">
    <source>
        <dbReference type="ARBA" id="ARBA00022741"/>
    </source>
</evidence>
<dbReference type="PANTHER" id="PTHR46264">
    <property type="entry name" value="TYROSINE-TRNA LIGASE"/>
    <property type="match status" value="1"/>
</dbReference>
<protein>
    <recommendedName>
        <fullName evidence="3">tyrosine--tRNA ligase</fullName>
        <ecNumber evidence="3">6.1.1.1</ecNumber>
    </recommendedName>
    <alternativeName>
        <fullName evidence="9">Tyrosyl-tRNA synthetase</fullName>
    </alternativeName>
</protein>
<evidence type="ECO:0000256" key="2">
    <source>
        <dbReference type="ARBA" id="ARBA00005594"/>
    </source>
</evidence>
<organism evidence="11">
    <name type="scientific">Arcella intermedia</name>
    <dbReference type="NCBI Taxonomy" id="1963864"/>
    <lineage>
        <taxon>Eukaryota</taxon>
        <taxon>Amoebozoa</taxon>
        <taxon>Tubulinea</taxon>
        <taxon>Elardia</taxon>
        <taxon>Arcellinida</taxon>
        <taxon>Sphaerothecina</taxon>
        <taxon>Arcellidae</taxon>
        <taxon>Arcella</taxon>
    </lineage>
</organism>
<comment type="catalytic activity">
    <reaction evidence="10">
        <text>tRNA(Tyr) + L-tyrosine + ATP = L-tyrosyl-tRNA(Tyr) + AMP + diphosphate + H(+)</text>
        <dbReference type="Rhea" id="RHEA:10220"/>
        <dbReference type="Rhea" id="RHEA-COMP:9706"/>
        <dbReference type="Rhea" id="RHEA-COMP:9707"/>
        <dbReference type="ChEBI" id="CHEBI:15378"/>
        <dbReference type="ChEBI" id="CHEBI:30616"/>
        <dbReference type="ChEBI" id="CHEBI:33019"/>
        <dbReference type="ChEBI" id="CHEBI:58315"/>
        <dbReference type="ChEBI" id="CHEBI:78442"/>
        <dbReference type="ChEBI" id="CHEBI:78536"/>
        <dbReference type="ChEBI" id="CHEBI:456215"/>
        <dbReference type="EC" id="6.1.1.1"/>
    </reaction>
</comment>
<keyword evidence="6" id="KW-0067">ATP-binding</keyword>
<sequence length="673" mass="74729">MKNLLLKKPNFILYDGFEPSGRMHIAQGVFKAMNVNKATKAGGTFIFWVADWFALMNDKMGGDLEKIKTVGKYLIEVWKAVGMDMERVKFLWSSEEITHHADQYWTQALDIARRFTLARVTKCCQIMGRLENNLTAAQILYPIMQCTDIFFLKADICQLGVDQRKVNMLARDYCDAAGLKLKPIILSHHMLYGLKKGQQKMSKSDPFSAIFMEDTDEEICKKLGQAYCPIVPEEIESLPNEESMRLEEDPLMNPCLDYVRYIVFSSPGAKMEISGKTYSSFEQVKEDLLAEVISEKELKGSLIEAISSLIRPVREHFERDPQAKELLSKILSYKKEAVATETRFRHLAVNKTKAPWVVFAPVATEALDLDALLALVQQLAVPPKGAEIILWLPDWTSFTKNALGGDKKAIAAAYALLIAALRAAAPDRMQAVSVTYQSEAILSNPSDYWISVINVGRKFNLGRVLAVDEDGQVAGVLGALMHVGDVLATGAAHVVCAPAERKAHELAVEYYAVHPVPAPDRPDGLPVPQLHEVPPASFHLRAPGVVFDPDSVLLPALDATADVSRKLKKAFCEPGNVAHNPPLEIAKALVGFGGELVVRRKAENGGDRAYVRMEELWREFEGGELHPGDLKPAVSKLVEEFFGRIREGQKATEVKNALTTIKNYIKKAASKKK</sequence>
<dbReference type="Gene3D" id="3.40.50.620">
    <property type="entry name" value="HUPs"/>
    <property type="match status" value="2"/>
</dbReference>
<comment type="similarity">
    <text evidence="2">Belongs to the class-I aminoacyl-tRNA synthetase family.</text>
</comment>
<reference evidence="11" key="1">
    <citation type="journal article" date="2020" name="J. Eukaryot. Microbiol.">
        <title>De novo Sequencing, Assembly and Annotation of the Transcriptome for the Free-Living Testate Amoeba Arcella intermedia.</title>
        <authorList>
            <person name="Ribeiro G.M."/>
            <person name="Porfirio-Sousa A.L."/>
            <person name="Maurer-Alcala X.X."/>
            <person name="Katz L.A."/>
            <person name="Lahr D.J.G."/>
        </authorList>
    </citation>
    <scope>NUCLEOTIDE SEQUENCE</scope>
</reference>
<keyword evidence="8" id="KW-0030">Aminoacyl-tRNA synthetase</keyword>
<dbReference type="FunFam" id="3.40.50.620:FF:000085">
    <property type="entry name" value="Tyrosine--tRNA ligase 1 cytoplasmic"/>
    <property type="match status" value="1"/>
</dbReference>
<dbReference type="PANTHER" id="PTHR46264:SF4">
    <property type="entry name" value="TYROSINE--TRNA LIGASE, CYTOPLASMIC"/>
    <property type="match status" value="1"/>
</dbReference>
<evidence type="ECO:0000256" key="7">
    <source>
        <dbReference type="ARBA" id="ARBA00022917"/>
    </source>
</evidence>
<name>A0A6B2KYW3_9EUKA</name>
<evidence type="ECO:0000256" key="3">
    <source>
        <dbReference type="ARBA" id="ARBA00013160"/>
    </source>
</evidence>
<dbReference type="InterPro" id="IPR014729">
    <property type="entry name" value="Rossmann-like_a/b/a_fold"/>
</dbReference>
<dbReference type="AlphaFoldDB" id="A0A6B2KYW3"/>
<dbReference type="EMBL" id="GIBP01000984">
    <property type="protein sequence ID" value="NDV29953.1"/>
    <property type="molecule type" value="Transcribed_RNA"/>
</dbReference>
<dbReference type="GO" id="GO:0005737">
    <property type="term" value="C:cytoplasm"/>
    <property type="evidence" value="ECO:0007669"/>
    <property type="project" value="TreeGrafter"/>
</dbReference>
<dbReference type="NCBIfam" id="NF006330">
    <property type="entry name" value="PRK08560.1"/>
    <property type="match status" value="1"/>
</dbReference>
<keyword evidence="7" id="KW-0648">Protein biosynthesis</keyword>
<evidence type="ECO:0000256" key="4">
    <source>
        <dbReference type="ARBA" id="ARBA00022598"/>
    </source>
</evidence>
<dbReference type="EC" id="6.1.1.1" evidence="3"/>
<dbReference type="GO" id="GO:0006437">
    <property type="term" value="P:tyrosyl-tRNA aminoacylation"/>
    <property type="evidence" value="ECO:0007669"/>
    <property type="project" value="TreeGrafter"/>
</dbReference>
<dbReference type="Pfam" id="PF00579">
    <property type="entry name" value="tRNA-synt_1b"/>
    <property type="match status" value="1"/>
</dbReference>
<dbReference type="GO" id="GO:0005524">
    <property type="term" value="F:ATP binding"/>
    <property type="evidence" value="ECO:0007669"/>
    <property type="project" value="UniProtKB-KW"/>
</dbReference>
<keyword evidence="4" id="KW-0436">Ligase</keyword>
<dbReference type="GO" id="GO:0004831">
    <property type="term" value="F:tyrosine-tRNA ligase activity"/>
    <property type="evidence" value="ECO:0007669"/>
    <property type="project" value="UniProtKB-EC"/>
</dbReference>
<dbReference type="InterPro" id="IPR050489">
    <property type="entry name" value="Tyr-tRNA_synthase"/>
</dbReference>
<evidence type="ECO:0000256" key="6">
    <source>
        <dbReference type="ARBA" id="ARBA00022840"/>
    </source>
</evidence>
<evidence type="ECO:0000256" key="8">
    <source>
        <dbReference type="ARBA" id="ARBA00023146"/>
    </source>
</evidence>
<dbReference type="SUPFAM" id="SSF52374">
    <property type="entry name" value="Nucleotidylyl transferase"/>
    <property type="match status" value="2"/>
</dbReference>
<evidence type="ECO:0000256" key="9">
    <source>
        <dbReference type="ARBA" id="ARBA00033323"/>
    </source>
</evidence>
<evidence type="ECO:0000256" key="10">
    <source>
        <dbReference type="ARBA" id="ARBA00048248"/>
    </source>
</evidence>
<comment type="function">
    <text evidence="1">Catalyzes the attachment of tyrosine to tRNA(Tyr) in a two-step reaction: tyrosine is first activated by ATP to form Tyr-AMP and then transferred to the acceptor end of tRNA(Tyr).</text>
</comment>
<proteinExistence type="inferred from homology"/>